<dbReference type="EMBL" id="JARBJD010000095">
    <property type="protein sequence ID" value="KAK2953130.1"/>
    <property type="molecule type" value="Genomic_DNA"/>
</dbReference>
<dbReference type="Proteomes" id="UP001281761">
    <property type="component" value="Unassembled WGS sequence"/>
</dbReference>
<evidence type="ECO:0000313" key="1">
    <source>
        <dbReference type="EMBL" id="KAK2953130.1"/>
    </source>
</evidence>
<evidence type="ECO:0000313" key="2">
    <source>
        <dbReference type="Proteomes" id="UP001281761"/>
    </source>
</evidence>
<comment type="caution">
    <text evidence="1">The sequence shown here is derived from an EMBL/GenBank/DDBJ whole genome shotgun (WGS) entry which is preliminary data.</text>
</comment>
<keyword evidence="2" id="KW-1185">Reference proteome</keyword>
<sequence>MVQSGVEVRIYPHSKGSIPHPLVPVVTGQAGKLSTMLTLCGVLDPMFSVNELVTRQAQVLQTPRTVKPFLDILADFLVECEHRSLLQDITFLAQMQDRSSFELKNLLLLMRDRDSFGSANKLNLSLWQSLQTGTATRLDLIHTAKRRLTNEDKTIL</sequence>
<reference evidence="1 2" key="1">
    <citation type="journal article" date="2022" name="bioRxiv">
        <title>Genomics of Preaxostyla Flagellates Illuminates Evolutionary Transitions and the Path Towards Mitochondrial Loss.</title>
        <authorList>
            <person name="Novak L.V.F."/>
            <person name="Treitli S.C."/>
            <person name="Pyrih J."/>
            <person name="Halakuc P."/>
            <person name="Pipaliya S.V."/>
            <person name="Vacek V."/>
            <person name="Brzon O."/>
            <person name="Soukal P."/>
            <person name="Eme L."/>
            <person name="Dacks J.B."/>
            <person name="Karnkowska A."/>
            <person name="Elias M."/>
            <person name="Hampl V."/>
        </authorList>
    </citation>
    <scope>NUCLEOTIDE SEQUENCE [LARGE SCALE GENOMIC DNA]</scope>
    <source>
        <strain evidence="1">NAU3</strain>
        <tissue evidence="1">Gut</tissue>
    </source>
</reference>
<organism evidence="1 2">
    <name type="scientific">Blattamonas nauphoetae</name>
    <dbReference type="NCBI Taxonomy" id="2049346"/>
    <lineage>
        <taxon>Eukaryota</taxon>
        <taxon>Metamonada</taxon>
        <taxon>Preaxostyla</taxon>
        <taxon>Oxymonadida</taxon>
        <taxon>Blattamonas</taxon>
    </lineage>
</organism>
<name>A0ABQ9XPJ9_9EUKA</name>
<protein>
    <submittedName>
        <fullName evidence="1">Uncharacterized protein</fullName>
    </submittedName>
</protein>
<accession>A0ABQ9XPJ9</accession>
<proteinExistence type="predicted"/>
<gene>
    <name evidence="1" type="ORF">BLNAU_11916</name>
</gene>